<dbReference type="EMBL" id="MDYX01000024">
    <property type="protein sequence ID" value="KAF9629622.1"/>
    <property type="molecule type" value="Genomic_DNA"/>
</dbReference>
<sequence length="100" mass="11405">MSSQAEFSDYFPIKGQILSCARFLFTSDGRVDDIFIMISWEKVNGYFPWVARLWKKNSYGQKELAKGNPKTKKEDAFKNLLQVLQEKAGDQVGAVGFQSM</sequence>
<reference evidence="1" key="2">
    <citation type="journal article" date="2018" name="DNA Res.">
        <title>Comparative genome and transcriptome analyses reveal adaptations to opportunistic infections in woody plant degrading pathogens of Botryosphaeriaceae.</title>
        <authorList>
            <person name="Yan J.Y."/>
            <person name="Zhao W.S."/>
            <person name="Chen Z."/>
            <person name="Xing Q.K."/>
            <person name="Zhang W."/>
            <person name="Chethana K.W.T."/>
            <person name="Xue M.F."/>
            <person name="Xu J.P."/>
            <person name="Phillips A.J.L."/>
            <person name="Wang Y."/>
            <person name="Liu J.H."/>
            <person name="Liu M."/>
            <person name="Zhou Y."/>
            <person name="Jayawardena R.S."/>
            <person name="Manawasinghe I.S."/>
            <person name="Huang J.B."/>
            <person name="Qiao G.H."/>
            <person name="Fu C.Y."/>
            <person name="Guo F.F."/>
            <person name="Dissanayake A.J."/>
            <person name="Peng Y.L."/>
            <person name="Hyde K.D."/>
            <person name="Li X.H."/>
        </authorList>
    </citation>
    <scope>NUCLEOTIDE SEQUENCE</scope>
    <source>
        <strain evidence="1">CSS-01s</strain>
    </source>
</reference>
<dbReference type="AlphaFoldDB" id="A0A8H7IPX2"/>
<reference evidence="1" key="1">
    <citation type="submission" date="2016-08" db="EMBL/GenBank/DDBJ databases">
        <authorList>
            <person name="Yan J."/>
        </authorList>
    </citation>
    <scope>NUCLEOTIDE SEQUENCE</scope>
    <source>
        <strain evidence="1">CSS-01s</strain>
    </source>
</reference>
<accession>A0A8H7IPX2</accession>
<comment type="caution">
    <text evidence="1">The sequence shown here is derived from an EMBL/GenBank/DDBJ whole genome shotgun (WGS) entry which is preliminary data.</text>
</comment>
<proteinExistence type="predicted"/>
<organism evidence="1 2">
    <name type="scientific">Lasiodiplodia theobromae</name>
    <dbReference type="NCBI Taxonomy" id="45133"/>
    <lineage>
        <taxon>Eukaryota</taxon>
        <taxon>Fungi</taxon>
        <taxon>Dikarya</taxon>
        <taxon>Ascomycota</taxon>
        <taxon>Pezizomycotina</taxon>
        <taxon>Dothideomycetes</taxon>
        <taxon>Dothideomycetes incertae sedis</taxon>
        <taxon>Botryosphaeriales</taxon>
        <taxon>Botryosphaeriaceae</taxon>
        <taxon>Lasiodiplodia</taxon>
    </lineage>
</organism>
<name>A0A8H7IPX2_9PEZI</name>
<evidence type="ECO:0000313" key="2">
    <source>
        <dbReference type="Proteomes" id="UP000627934"/>
    </source>
</evidence>
<evidence type="ECO:0000313" key="1">
    <source>
        <dbReference type="EMBL" id="KAF9629622.1"/>
    </source>
</evidence>
<gene>
    <name evidence="1" type="ORF">BFW01_g10825</name>
</gene>
<dbReference type="Proteomes" id="UP000627934">
    <property type="component" value="Unassembled WGS sequence"/>
</dbReference>
<protein>
    <submittedName>
        <fullName evidence="1">Uncharacterized protein</fullName>
    </submittedName>
</protein>